<proteinExistence type="predicted"/>
<dbReference type="EMBL" id="CM042885">
    <property type="protein sequence ID" value="KAI4366769.1"/>
    <property type="molecule type" value="Genomic_DNA"/>
</dbReference>
<dbReference type="Proteomes" id="UP001057402">
    <property type="component" value="Chromosome 6"/>
</dbReference>
<keyword evidence="2" id="KW-1185">Reference proteome</keyword>
<gene>
    <name evidence="1" type="ORF">MLD38_022601</name>
</gene>
<evidence type="ECO:0000313" key="2">
    <source>
        <dbReference type="Proteomes" id="UP001057402"/>
    </source>
</evidence>
<evidence type="ECO:0000313" key="1">
    <source>
        <dbReference type="EMBL" id="KAI4366769.1"/>
    </source>
</evidence>
<sequence length="680" mass="75230">MKSSLGKLKKLAVLHKSDHTERTEYQHSARLEELANSSKDMQDMRNCYDSLLSAAAATANSAYEFSKSLHEMGICLLGKTSLHGDEATGRALSMLGNVQFELQRLIDSYRSHICMTVTNPSESLLHELRTVEEMKRQCDEKRDVYEYMTSQQKEKGKSKGGASQKLQSAHDEYEEKATLCVFRLKSLKQGQSRSLITQAARHHAAQLNFFRKGLKCLEAIEPQVRVITEQHHIDYHLADLDDESKDGEDEKENSYGSREDGELSLDYRQHIRGQNAISLAKNAMEVDDATLSFSRTGNTDTAELNSDRGQGDVQMPMRERRASSHSAPIFTEKSDTSEKMRYTQQLSGQKTHSYVLPTPDGVTGTPSSANSSVLRSQPDSVSRHNPSLWHSSPLEQTKHEIMKSAREVRESGTANQVPPPLSEGLVSYSDKPKRHAFSGPLTSKPMSKKPVLHASVPVSSSDLPHLVSPTASPPLVPSPRVSELHELPRPPGNLAVRPSKSMVSVGHSAPLVSRNLDGYVSNKIHATASPLPPPPLLVPQSFFFPPSSQKATAFHSRKPLESPRALGNTEEISSPPLTPIALMDIKPERAVAVYQSGPMRADEQSYMHQRCQIRSRCMVKLYLRWELRVAPQKALGEIIGFPSGKSPSTYPNPITLTGTESQTKRDPPVIAKSIIPSLEG</sequence>
<reference evidence="2" key="1">
    <citation type="journal article" date="2023" name="Front. Plant Sci.">
        <title>Chromosomal-level genome assembly of Melastoma candidum provides insights into trichome evolution.</title>
        <authorList>
            <person name="Zhong Y."/>
            <person name="Wu W."/>
            <person name="Sun C."/>
            <person name="Zou P."/>
            <person name="Liu Y."/>
            <person name="Dai S."/>
            <person name="Zhou R."/>
        </authorList>
    </citation>
    <scope>NUCLEOTIDE SEQUENCE [LARGE SCALE GENOMIC DNA]</scope>
</reference>
<protein>
    <submittedName>
        <fullName evidence="1">Uncharacterized protein</fullName>
    </submittedName>
</protein>
<name>A0ACB9QNQ4_9MYRT</name>
<accession>A0ACB9QNQ4</accession>
<organism evidence="1 2">
    <name type="scientific">Melastoma candidum</name>
    <dbReference type="NCBI Taxonomy" id="119954"/>
    <lineage>
        <taxon>Eukaryota</taxon>
        <taxon>Viridiplantae</taxon>
        <taxon>Streptophyta</taxon>
        <taxon>Embryophyta</taxon>
        <taxon>Tracheophyta</taxon>
        <taxon>Spermatophyta</taxon>
        <taxon>Magnoliopsida</taxon>
        <taxon>eudicotyledons</taxon>
        <taxon>Gunneridae</taxon>
        <taxon>Pentapetalae</taxon>
        <taxon>rosids</taxon>
        <taxon>malvids</taxon>
        <taxon>Myrtales</taxon>
        <taxon>Melastomataceae</taxon>
        <taxon>Melastomatoideae</taxon>
        <taxon>Melastomateae</taxon>
        <taxon>Melastoma</taxon>
    </lineage>
</organism>
<comment type="caution">
    <text evidence="1">The sequence shown here is derived from an EMBL/GenBank/DDBJ whole genome shotgun (WGS) entry which is preliminary data.</text>
</comment>